<reference evidence="4" key="1">
    <citation type="submission" date="2023-06" db="EMBL/GenBank/DDBJ databases">
        <authorList>
            <person name="Noh H."/>
        </authorList>
    </citation>
    <scope>NUCLEOTIDE SEQUENCE</scope>
    <source>
        <strain evidence="4">DUCC20226</strain>
    </source>
</reference>
<feature type="transmembrane region" description="Helical" evidence="2">
    <location>
        <begin position="863"/>
        <end position="890"/>
    </location>
</feature>
<keyword evidence="3" id="KW-0732">Signal</keyword>
<keyword evidence="2" id="KW-0472">Membrane</keyword>
<evidence type="ECO:0000313" key="5">
    <source>
        <dbReference type="Proteomes" id="UP001265746"/>
    </source>
</evidence>
<gene>
    <name evidence="4" type="ORF">N8I77_000252</name>
</gene>
<keyword evidence="5" id="KW-1185">Reference proteome</keyword>
<name>A0AAD9SPD6_PHOAM</name>
<feature type="compositionally biased region" description="Polar residues" evidence="1">
    <location>
        <begin position="103"/>
        <end position="112"/>
    </location>
</feature>
<evidence type="ECO:0000313" key="4">
    <source>
        <dbReference type="EMBL" id="KAK2613334.1"/>
    </source>
</evidence>
<feature type="region of interest" description="Disordered" evidence="1">
    <location>
        <begin position="102"/>
        <end position="121"/>
    </location>
</feature>
<feature type="transmembrane region" description="Helical" evidence="2">
    <location>
        <begin position="896"/>
        <end position="922"/>
    </location>
</feature>
<feature type="signal peptide" evidence="3">
    <location>
        <begin position="1"/>
        <end position="25"/>
    </location>
</feature>
<proteinExistence type="predicted"/>
<dbReference type="AlphaFoldDB" id="A0AAD9SPD6"/>
<evidence type="ECO:0000256" key="1">
    <source>
        <dbReference type="SAM" id="MobiDB-lite"/>
    </source>
</evidence>
<organism evidence="4 5">
    <name type="scientific">Phomopsis amygdali</name>
    <name type="common">Fusicoccum amygdali</name>
    <dbReference type="NCBI Taxonomy" id="1214568"/>
    <lineage>
        <taxon>Eukaryota</taxon>
        <taxon>Fungi</taxon>
        <taxon>Dikarya</taxon>
        <taxon>Ascomycota</taxon>
        <taxon>Pezizomycotina</taxon>
        <taxon>Sordariomycetes</taxon>
        <taxon>Sordariomycetidae</taxon>
        <taxon>Diaporthales</taxon>
        <taxon>Diaporthaceae</taxon>
        <taxon>Diaporthe</taxon>
    </lineage>
</organism>
<evidence type="ECO:0000256" key="2">
    <source>
        <dbReference type="SAM" id="Phobius"/>
    </source>
</evidence>
<keyword evidence="2" id="KW-0812">Transmembrane</keyword>
<keyword evidence="2" id="KW-1133">Transmembrane helix</keyword>
<comment type="caution">
    <text evidence="4">The sequence shown here is derived from an EMBL/GenBank/DDBJ whole genome shotgun (WGS) entry which is preliminary data.</text>
</comment>
<dbReference type="EMBL" id="JAUJFL010000001">
    <property type="protein sequence ID" value="KAK2613334.1"/>
    <property type="molecule type" value="Genomic_DNA"/>
</dbReference>
<feature type="chain" id="PRO_5042265774" evidence="3">
    <location>
        <begin position="26"/>
        <end position="969"/>
    </location>
</feature>
<evidence type="ECO:0000256" key="3">
    <source>
        <dbReference type="SAM" id="SignalP"/>
    </source>
</evidence>
<feature type="transmembrane region" description="Helical" evidence="2">
    <location>
        <begin position="724"/>
        <end position="749"/>
    </location>
</feature>
<accession>A0AAD9SPD6</accession>
<sequence>MANQSVSRRLTIVMLLLSSLVTALGLTGQVDTKISGRDADVTELLSGIVSPDTARAAAQDQLLRRHVEDAVEIVADLSKMLAKRFQDVPELQQASLSLERYRNSLSQSTSGTKTRRQDGGLLGGLGGLLSGTGTTTAAPGATDPAAAGGGGLLSGLTGGISSALSGIGNSLLQDAGGASMFLGIGLGAGAAQGLNVAPAPMTQQVAAKVAADNNMNATGLNPAIQNAAMGATASLLGSVNVSSLIGGAGGSLDLNGLALGAANGLGNGVSSGLKLSPQAMAMEPPRGNNTADIANTFTFALSKTLASNVDTSKLSANSINISQFTGGVPTSQIAMSLAQGIGNGASSGLKLTQAALAPPTGNTASDALGAFGFGLTNSLTSNLNTTSLTSGSALQNININQIIPNLGMTAMSFGTGLGSGAAAGLKLSSAVVDAPNPNGNDAPSVAGNFAFGLTKSVTENVDLKQLTSGNSALAGAAGNIDVGRAAQGVAMGLVQGAGDAVNSMGGLQALINGTATMPPPGAIQPNTLGFNDSVGGAAMGLGTGLGGQGTLVGVQLLSQLNVTSLVQGLVGNNTGSGTAGASNGTALARRSVHQVLSSAVLPRQESGVTTVSNGNSFNLSVIFNADTISSVSQRVVSALSCEGVGGLVLVALGLLNSGTISTNGVTSGVNVTTLQQVVPKGLIKITSDGNQYAIDGQKVIDNLQGNLLSAADGISINGNTAIRFGAFLALHIVIAISVFLTVIPLMLSLEGTRTLLLRLKLDHILPKASPWANIGWFWVMGPATLLILIFGALTAGTAGHMRTTHGILGLITVLFTLGATGFHIFNKIFISTKAPSRDYQASVLPAPFTFFDRRTIRTLVNQILLGLTMPTVISGFADLGSVTLCITRVVPFEAAFAVALSLGALYIIGSSISLLNIFLALFDIRQAKKEAKDRRDEENWGNKTLKEKIQYVGQGPHVKMEGRPETLMK</sequence>
<protein>
    <submittedName>
        <fullName evidence="4">Uncharacterized protein</fullName>
    </submittedName>
</protein>
<dbReference type="Proteomes" id="UP001265746">
    <property type="component" value="Unassembled WGS sequence"/>
</dbReference>
<feature type="transmembrane region" description="Helical" evidence="2">
    <location>
        <begin position="805"/>
        <end position="825"/>
    </location>
</feature>
<feature type="transmembrane region" description="Helical" evidence="2">
    <location>
        <begin position="770"/>
        <end position="793"/>
    </location>
</feature>